<dbReference type="AlphaFoldDB" id="A0A1I6UFA2"/>
<comment type="function">
    <text evidence="4">Catalyzes the oxidative sulfurization of hercynine (N-alpha,N-alpha,N-alpha-trimethyl-L-histidine) into hercynyl-gamma-L-glutamyl-L-cysteine sulfoxide, a step in the biosynthesis pathway of ergothioneine.</text>
</comment>
<dbReference type="SUPFAM" id="SSF56436">
    <property type="entry name" value="C-type lectin-like"/>
    <property type="match status" value="1"/>
</dbReference>
<dbReference type="GO" id="GO:0005506">
    <property type="term" value="F:iron ion binding"/>
    <property type="evidence" value="ECO:0007669"/>
    <property type="project" value="UniProtKB-UniRule"/>
</dbReference>
<dbReference type="STRING" id="1176198.SAMN05444716_105527"/>
<dbReference type="InterPro" id="IPR042095">
    <property type="entry name" value="SUMF_sf"/>
</dbReference>
<evidence type="ECO:0000256" key="2">
    <source>
        <dbReference type="ARBA" id="ARBA00023004"/>
    </source>
</evidence>
<feature type="binding site" evidence="4">
    <location>
        <begin position="93"/>
        <end position="96"/>
    </location>
    <ligand>
        <name>gamma-L-glutamyl-L-cysteine</name>
        <dbReference type="ChEBI" id="CHEBI:58173"/>
    </ligand>
</feature>
<feature type="region of interest" description="Disordered" evidence="5">
    <location>
        <begin position="316"/>
        <end position="367"/>
    </location>
</feature>
<evidence type="ECO:0000259" key="6">
    <source>
        <dbReference type="Pfam" id="PF03781"/>
    </source>
</evidence>
<evidence type="ECO:0000256" key="1">
    <source>
        <dbReference type="ARBA" id="ARBA00023002"/>
    </source>
</evidence>
<comment type="pathway">
    <text evidence="3 4">Amino-acid biosynthesis; ergothioneine biosynthesis.</text>
</comment>
<feature type="binding site" evidence="4">
    <location>
        <position position="152"/>
    </location>
    <ligand>
        <name>Fe cation</name>
        <dbReference type="ChEBI" id="CHEBI:24875"/>
    </ligand>
</feature>
<feature type="region of interest" description="Disordered" evidence="5">
    <location>
        <begin position="165"/>
        <end position="184"/>
    </location>
</feature>
<keyword evidence="2 4" id="KW-0408">Iron</keyword>
<dbReference type="Gene3D" id="1.20.120.450">
    <property type="entry name" value="dinb family like domain"/>
    <property type="match status" value="1"/>
</dbReference>
<gene>
    <name evidence="4" type="primary">egtB</name>
    <name evidence="8" type="ORF">SAMN05444716_105527</name>
</gene>
<evidence type="ECO:0000256" key="3">
    <source>
        <dbReference type="ARBA" id="ARBA00037882"/>
    </source>
</evidence>
<dbReference type="SUPFAM" id="SSF109854">
    <property type="entry name" value="DinB/YfiT-like putative metalloenzymes"/>
    <property type="match status" value="1"/>
</dbReference>
<feature type="binding site" evidence="4">
    <location>
        <position position="148"/>
    </location>
    <ligand>
        <name>Fe cation</name>
        <dbReference type="ChEBI" id="CHEBI:24875"/>
    </ligand>
</feature>
<dbReference type="InterPro" id="IPR017806">
    <property type="entry name" value="EgtB"/>
</dbReference>
<comment type="cofactor">
    <cofactor evidence="4">
        <name>Fe(2+)</name>
        <dbReference type="ChEBI" id="CHEBI:29033"/>
    </cofactor>
</comment>
<feature type="binding site" evidence="4">
    <location>
        <position position="439"/>
    </location>
    <ligand>
        <name>gamma-L-glutamyl-L-cysteine</name>
        <dbReference type="ChEBI" id="CHEBI:58173"/>
    </ligand>
</feature>
<dbReference type="UniPathway" id="UPA01014"/>
<dbReference type="PANTHER" id="PTHR23150:SF36">
    <property type="entry name" value="HERCYNINE OXYGENASE"/>
    <property type="match status" value="1"/>
</dbReference>
<comment type="similarity">
    <text evidence="4">Belongs to the EgtB family.</text>
</comment>
<evidence type="ECO:0000256" key="4">
    <source>
        <dbReference type="HAMAP-Rule" id="MF_02035"/>
    </source>
</evidence>
<evidence type="ECO:0000313" key="8">
    <source>
        <dbReference type="EMBL" id="SFT00113.1"/>
    </source>
</evidence>
<organism evidence="8 9">
    <name type="scientific">Streptomyces harbinensis</name>
    <dbReference type="NCBI Taxonomy" id="1176198"/>
    <lineage>
        <taxon>Bacteria</taxon>
        <taxon>Bacillati</taxon>
        <taxon>Actinomycetota</taxon>
        <taxon>Actinomycetes</taxon>
        <taxon>Kitasatosporales</taxon>
        <taxon>Streptomycetaceae</taxon>
        <taxon>Streptomyces</taxon>
    </lineage>
</organism>
<evidence type="ECO:0000313" key="9">
    <source>
        <dbReference type="Proteomes" id="UP000198873"/>
    </source>
</evidence>
<keyword evidence="4" id="KW-0503">Monooxygenase</keyword>
<dbReference type="GO" id="GO:0044875">
    <property type="term" value="F:gamma-glutamyl hercynylcysteine sulfoxide synthase activity"/>
    <property type="evidence" value="ECO:0007669"/>
    <property type="project" value="UniProtKB-EC"/>
</dbReference>
<feature type="binding site" evidence="4">
    <location>
        <position position="59"/>
    </location>
    <ligand>
        <name>Fe cation</name>
        <dbReference type="ChEBI" id="CHEBI:24875"/>
    </ligand>
</feature>
<keyword evidence="9" id="KW-1185">Reference proteome</keyword>
<protein>
    <recommendedName>
        <fullName evidence="4">Hercynine oxygenase</fullName>
        <ecNumber evidence="4">1.14.99.50</ecNumber>
    </recommendedName>
    <alternativeName>
        <fullName evidence="4">Gamma-glutamyl hercynylcysteine S-oxide synthase</fullName>
    </alternativeName>
</protein>
<reference evidence="9" key="1">
    <citation type="submission" date="2016-10" db="EMBL/GenBank/DDBJ databases">
        <authorList>
            <person name="Varghese N."/>
            <person name="Submissions S."/>
        </authorList>
    </citation>
    <scope>NUCLEOTIDE SEQUENCE [LARGE SCALE GENOMIC DNA]</scope>
    <source>
        <strain evidence="9">CGMCC 4.7047</strain>
    </source>
</reference>
<dbReference type="Proteomes" id="UP000198873">
    <property type="component" value="Unassembled WGS sequence"/>
</dbReference>
<dbReference type="EC" id="1.14.99.50" evidence="4"/>
<dbReference type="HAMAP" id="MF_02035">
    <property type="entry name" value="EgtB"/>
    <property type="match status" value="1"/>
</dbReference>
<feature type="domain" description="DinB-like" evidence="7">
    <location>
        <begin position="23"/>
        <end position="156"/>
    </location>
</feature>
<dbReference type="InterPro" id="IPR024775">
    <property type="entry name" value="DinB-like"/>
</dbReference>
<keyword evidence="1 4" id="KW-0560">Oxidoreductase</keyword>
<dbReference type="InterPro" id="IPR034660">
    <property type="entry name" value="DinB/YfiT-like"/>
</dbReference>
<dbReference type="RefSeq" id="WP_093843613.1">
    <property type="nucleotide sequence ID" value="NZ_FPAB01000005.1"/>
</dbReference>
<dbReference type="Pfam" id="PF03781">
    <property type="entry name" value="FGE-sulfatase"/>
    <property type="match status" value="1"/>
</dbReference>
<feature type="compositionally biased region" description="Pro residues" evidence="5">
    <location>
        <begin position="169"/>
        <end position="178"/>
    </location>
</feature>
<comment type="catalytic activity">
    <reaction evidence="4">
        <text>gamma-L-glutamyl-L-cysteine + hercynine + O2 = gamma-L-glutamyl-hercynylcysteine S-oxide + H2O</text>
        <dbReference type="Rhea" id="RHEA:42672"/>
        <dbReference type="ChEBI" id="CHEBI:15377"/>
        <dbReference type="ChEBI" id="CHEBI:15379"/>
        <dbReference type="ChEBI" id="CHEBI:15781"/>
        <dbReference type="ChEBI" id="CHEBI:58173"/>
        <dbReference type="ChEBI" id="CHEBI:82703"/>
        <dbReference type="EC" id="1.14.99.50"/>
    </reaction>
</comment>
<dbReference type="PANTHER" id="PTHR23150">
    <property type="entry name" value="SULFATASE MODIFYING FACTOR 1, 2"/>
    <property type="match status" value="1"/>
</dbReference>
<dbReference type="InterPro" id="IPR016187">
    <property type="entry name" value="CTDL_fold"/>
</dbReference>
<evidence type="ECO:0000256" key="5">
    <source>
        <dbReference type="SAM" id="MobiDB-lite"/>
    </source>
</evidence>
<sequence length="460" mass="51120">MSEYTLPRDPAELADALAPEAVLDAARRRTLALTDCLGDDELMAQHSPLMSPLGWDLAHIGNQEEIWLVRRAGGRPPLRPDLDPLYDAFRHPRADRPALPLLKPGPARRYLAEVREAALEILESTPRHADSPDPLLRHGFVFGMIAQHEQQHDETMLATHQLRSGPPVLDAPPPPPAPADAAGLPAEVLVPGGPFTMGTSTDPWALDNERPAHSVELPPFWLDTVPVTNAAYQDFIDDGGYADPRWWDPAGWEHRIRADLSAPQFWQRDGAHGSWYRRRFGRTEPVPPDQPVLHVCWYEADAYARWAGRRLPTEAEWEKAARHDPATGRDTRYPWGDDSPEPDRAGLGQRHLQPAPAGSHPAGAAPSGARQLLGDVWEWTASGFTPYPGFTAFPYREYSEVFFPAPGAPSPYKVLRGGSFATDPVACRSTFRNWDHPVRRQIFAGFRTCRDAVPADEGRP</sequence>
<feature type="compositionally biased region" description="Basic and acidic residues" evidence="5">
    <location>
        <begin position="316"/>
        <end position="332"/>
    </location>
</feature>
<dbReference type="Gene3D" id="3.90.1580.10">
    <property type="entry name" value="paralog of FGE (formylglycine-generating enzyme)"/>
    <property type="match status" value="1"/>
</dbReference>
<keyword evidence="4" id="KW-0479">Metal-binding</keyword>
<evidence type="ECO:0000259" key="7">
    <source>
        <dbReference type="Pfam" id="PF12867"/>
    </source>
</evidence>
<accession>A0A1I6UFA2</accession>
<dbReference type="EMBL" id="FPAB01000005">
    <property type="protein sequence ID" value="SFT00113.1"/>
    <property type="molecule type" value="Genomic_DNA"/>
</dbReference>
<dbReference type="InterPro" id="IPR005532">
    <property type="entry name" value="SUMF_dom"/>
</dbReference>
<proteinExistence type="inferred from homology"/>
<feature type="binding site" evidence="4">
    <location>
        <position position="435"/>
    </location>
    <ligand>
        <name>gamma-L-glutamyl-L-cysteine</name>
        <dbReference type="ChEBI" id="CHEBI:58173"/>
    </ligand>
</feature>
<name>A0A1I6UFA2_9ACTN</name>
<feature type="domain" description="Sulfatase-modifying factor enzyme-like" evidence="6">
    <location>
        <begin position="185"/>
        <end position="449"/>
    </location>
</feature>
<dbReference type="InterPro" id="IPR032890">
    <property type="entry name" value="EgtB_Actinobacteria"/>
</dbReference>
<dbReference type="Pfam" id="PF12867">
    <property type="entry name" value="DinB_2"/>
    <property type="match status" value="1"/>
</dbReference>
<dbReference type="InterPro" id="IPR051043">
    <property type="entry name" value="Sulfatase_Mod_Factor_Kinase"/>
</dbReference>
<feature type="compositionally biased region" description="Low complexity" evidence="5">
    <location>
        <begin position="354"/>
        <end position="367"/>
    </location>
</feature>
<dbReference type="NCBIfam" id="TIGR03440">
    <property type="entry name" value="egtB_TIGR03440"/>
    <property type="match status" value="1"/>
</dbReference>